<organism evidence="1 2">
    <name type="scientific">Vibrio antiquarius (strain Ex25)</name>
    <dbReference type="NCBI Taxonomy" id="150340"/>
    <lineage>
        <taxon>Bacteria</taxon>
        <taxon>Pseudomonadati</taxon>
        <taxon>Pseudomonadota</taxon>
        <taxon>Gammaproteobacteria</taxon>
        <taxon>Vibrionales</taxon>
        <taxon>Vibrionaceae</taxon>
        <taxon>Vibrio</taxon>
        <taxon>Vibrio diabolicus subgroup</taxon>
    </lineage>
</organism>
<accession>A0ACA6QKX7</accession>
<gene>
    <name evidence="1" type="ordered locus">VEA_002738</name>
</gene>
<proteinExistence type="predicted"/>
<evidence type="ECO:0000313" key="2">
    <source>
        <dbReference type="Proteomes" id="UP000002571"/>
    </source>
</evidence>
<keyword evidence="2" id="KW-1185">Reference proteome</keyword>
<protein>
    <submittedName>
        <fullName evidence="1">Acetyltransferase</fullName>
    </submittedName>
</protein>
<name>A0ACA6QKX7_VIBAE</name>
<dbReference type="EMBL" id="CP001805">
    <property type="protein sequence ID" value="ACY50900.1"/>
    <property type="molecule type" value="Genomic_DNA"/>
</dbReference>
<evidence type="ECO:0000313" key="1">
    <source>
        <dbReference type="EMBL" id="ACY50900.1"/>
    </source>
</evidence>
<reference evidence="1" key="1">
    <citation type="submission" date="2009-10" db="EMBL/GenBank/DDBJ databases">
        <authorList>
            <consortium name="Los Alamos National Laboratory (LANL)"/>
            <consortium name="National Microbial Pathogen Data Resource (NMPDR)"/>
            <person name="Munk A.C."/>
            <person name="Tapia R."/>
            <person name="Green L."/>
            <person name="Rogers Y."/>
            <person name="Detter J.C."/>
            <person name="Bruce D."/>
            <person name="Brettin T.S."/>
            <person name="Colwell R."/>
            <person name="Huq A."/>
            <person name="Grim C.J."/>
            <person name="Hasan N.A."/>
            <person name="Vonstein V."/>
            <person name="Bartels D."/>
        </authorList>
    </citation>
    <scope>NUCLEOTIDE SEQUENCE</scope>
    <source>
        <strain evidence="1">EX25</strain>
    </source>
</reference>
<sequence length="237" mass="27144">MTWVYQYHKIYKFLITLNKKQSRSISFPTSWFNFRLLYKVLCPAVIEHIQAHRVCDLRINKVCCNQGTDVAIVTRRMLLLPYNESLQLEFVMLNCCAKNRAEMNGPYTVASAKQMFEKILDDENIYSMAVLESTSRDYMGHVFISHLDSEPELGFIFDKSYWGKGLATEALKAFFPKACRELGLHKVKANVNSNHQASMAVLKKLGFVETKESKDLYGPYFEMEFTSDAVVGESSAA</sequence>
<dbReference type="Proteomes" id="UP000002571">
    <property type="component" value="Chromosome 1"/>
</dbReference>